<feature type="transmembrane region" description="Helical" evidence="7">
    <location>
        <begin position="257"/>
        <end position="278"/>
    </location>
</feature>
<reference evidence="8" key="1">
    <citation type="journal article" date="2013" name="Proc. Natl. Acad. Sci. U.S.A.">
        <title>Metagenomic natural product discovery in lichen provides evidence for a family of biosynthetic pathways in diverse symbioses.</title>
        <authorList>
            <person name="Kampa A."/>
            <person name="Gagunashvili A.N."/>
            <person name="Gulder T.A."/>
            <person name="Morinaka B.I."/>
            <person name="Daolio C."/>
            <person name="Godejohann M."/>
            <person name="Miao V.P."/>
            <person name="Piel J."/>
            <person name="Andresson O.S."/>
        </authorList>
    </citation>
    <scope>NUCLEOTIDE SEQUENCE</scope>
</reference>
<feature type="transmembrane region" description="Helical" evidence="7">
    <location>
        <begin position="78"/>
        <end position="101"/>
    </location>
</feature>
<accession>M4T9R2</accession>
<feature type="transmembrane region" description="Helical" evidence="7">
    <location>
        <begin position="299"/>
        <end position="321"/>
    </location>
</feature>
<feature type="transmembrane region" description="Helical" evidence="7">
    <location>
        <begin position="376"/>
        <end position="395"/>
    </location>
</feature>
<keyword evidence="2" id="KW-0813">Transport</keyword>
<dbReference type="PIRSF" id="PIRSF006603">
    <property type="entry name" value="DinF"/>
    <property type="match status" value="1"/>
</dbReference>
<dbReference type="PANTHER" id="PTHR43823:SF3">
    <property type="entry name" value="MULTIDRUG EXPORT PROTEIN MEPA"/>
    <property type="match status" value="1"/>
</dbReference>
<evidence type="ECO:0000256" key="6">
    <source>
        <dbReference type="ARBA" id="ARBA00023136"/>
    </source>
</evidence>
<feature type="transmembrane region" description="Helical" evidence="7">
    <location>
        <begin position="341"/>
        <end position="364"/>
    </location>
</feature>
<evidence type="ECO:0000256" key="7">
    <source>
        <dbReference type="SAM" id="Phobius"/>
    </source>
</evidence>
<dbReference type="PANTHER" id="PTHR43823">
    <property type="entry name" value="SPORULATION PROTEIN YKVU"/>
    <property type="match status" value="1"/>
</dbReference>
<sequence>MFKLSFPGIFGMLLLGLDTFTDVLFAGQFIGETAVAAISLALPLTNILIGFALLVGVGSASVLSRAIGSGDIKTQSKIFGNLIVMSAIICFFVTTISYTFGEEFIRFMGGNGEVASAGSKYFKTYMLGSGFFILAVASSQIIKSEGRIRLATIFSGIFVIVNITLDIIFVSVFRWGIQGLAIASVVAMVIYSILNLTYFLFGKSSIPVDPKKFVLAIDLLPAILSVGIPALLTQVMGLVDSFVVLKSISNYGTHNDIAFYGATLRLTSLAHVPLNGFTQALQPVIGINYGSQNYDRLKKAYLTFAIGGTTLLTLLWLPLQLSPKTFLVWLLPDVTFNYNDLLNFRILSLIILVIPFTSFGATLFQSIGKGKIVTIIILLNSIVIFIPLVLFLSKIMGVMGVYWGILITNFVILLIALVLTFLEFKNLTKMQIEKYQ</sequence>
<feature type="transmembrane region" description="Helical" evidence="7">
    <location>
        <begin position="121"/>
        <end position="138"/>
    </location>
</feature>
<keyword evidence="4 7" id="KW-0812">Transmembrane</keyword>
<organism evidence="8">
    <name type="scientific">Nostoc sp. 'Peltigera membranacea cyanobiont'</name>
    <dbReference type="NCBI Taxonomy" id="414689"/>
    <lineage>
        <taxon>Bacteria</taxon>
        <taxon>Bacillati</taxon>
        <taxon>Cyanobacteriota</taxon>
        <taxon>Cyanophyceae</taxon>
        <taxon>Nostocales</taxon>
        <taxon>Nostocaceae</taxon>
        <taxon>Nostoc</taxon>
        <taxon>Nostoc cyanobionts</taxon>
    </lineage>
</organism>
<dbReference type="Pfam" id="PF01554">
    <property type="entry name" value="MatE"/>
    <property type="match status" value="2"/>
</dbReference>
<dbReference type="InterPro" id="IPR051327">
    <property type="entry name" value="MATE_MepA_subfamily"/>
</dbReference>
<dbReference type="EMBL" id="KC407996">
    <property type="protein sequence ID" value="AGH69829.1"/>
    <property type="molecule type" value="Genomic_DNA"/>
</dbReference>
<keyword evidence="5 7" id="KW-1133">Transmembrane helix</keyword>
<dbReference type="GO" id="GO:0015297">
    <property type="term" value="F:antiporter activity"/>
    <property type="evidence" value="ECO:0007669"/>
    <property type="project" value="InterPro"/>
</dbReference>
<protein>
    <submittedName>
        <fullName evidence="8">MATE efflux family protein</fullName>
    </submittedName>
</protein>
<feature type="transmembrane region" description="Helical" evidence="7">
    <location>
        <begin position="150"/>
        <end position="173"/>
    </location>
</feature>
<feature type="transmembrane region" description="Helical" evidence="7">
    <location>
        <begin position="213"/>
        <end position="237"/>
    </location>
</feature>
<keyword evidence="6 7" id="KW-0472">Membrane</keyword>
<dbReference type="InterPro" id="IPR002528">
    <property type="entry name" value="MATE_fam"/>
</dbReference>
<evidence type="ECO:0000313" key="8">
    <source>
        <dbReference type="EMBL" id="AGH69829.1"/>
    </source>
</evidence>
<comment type="subcellular location">
    <subcellularLocation>
        <location evidence="1">Cell membrane</location>
        <topology evidence="1">Multi-pass membrane protein</topology>
    </subcellularLocation>
</comment>
<feature type="transmembrane region" description="Helical" evidence="7">
    <location>
        <begin position="36"/>
        <end position="57"/>
    </location>
</feature>
<keyword evidence="3" id="KW-1003">Cell membrane</keyword>
<evidence type="ECO:0000256" key="4">
    <source>
        <dbReference type="ARBA" id="ARBA00022692"/>
    </source>
</evidence>
<dbReference type="GO" id="GO:0042910">
    <property type="term" value="F:xenobiotic transmembrane transporter activity"/>
    <property type="evidence" value="ECO:0007669"/>
    <property type="project" value="InterPro"/>
</dbReference>
<dbReference type="AlphaFoldDB" id="M4T9R2"/>
<feature type="transmembrane region" description="Helical" evidence="7">
    <location>
        <begin position="401"/>
        <end position="422"/>
    </location>
</feature>
<evidence type="ECO:0000256" key="2">
    <source>
        <dbReference type="ARBA" id="ARBA00022448"/>
    </source>
</evidence>
<evidence type="ECO:0000256" key="5">
    <source>
        <dbReference type="ARBA" id="ARBA00022989"/>
    </source>
</evidence>
<name>M4T9R2_9NOSO</name>
<evidence type="ECO:0000256" key="1">
    <source>
        <dbReference type="ARBA" id="ARBA00004651"/>
    </source>
</evidence>
<dbReference type="GO" id="GO:0005886">
    <property type="term" value="C:plasma membrane"/>
    <property type="evidence" value="ECO:0007669"/>
    <property type="project" value="UniProtKB-SubCell"/>
</dbReference>
<evidence type="ECO:0000256" key="3">
    <source>
        <dbReference type="ARBA" id="ARBA00022475"/>
    </source>
</evidence>
<proteinExistence type="predicted"/>
<feature type="transmembrane region" description="Helical" evidence="7">
    <location>
        <begin position="179"/>
        <end position="201"/>
    </location>
</feature>
<dbReference type="InterPro" id="IPR048279">
    <property type="entry name" value="MdtK-like"/>
</dbReference>